<dbReference type="PANTHER" id="PTHR22937">
    <property type="entry name" value="E3 UBIQUITIN-PROTEIN LIGASE RNF165"/>
    <property type="match status" value="1"/>
</dbReference>
<dbReference type="InterPro" id="IPR036871">
    <property type="entry name" value="PX_dom_sf"/>
</dbReference>
<dbReference type="GO" id="GO:0061630">
    <property type="term" value="F:ubiquitin protein ligase activity"/>
    <property type="evidence" value="ECO:0007669"/>
    <property type="project" value="UniProtKB-EC"/>
</dbReference>
<keyword evidence="3" id="KW-0808">Transferase</keyword>
<dbReference type="InterPro" id="IPR001683">
    <property type="entry name" value="PX_dom"/>
</dbReference>
<proteinExistence type="predicted"/>
<comment type="catalytic activity">
    <reaction evidence="1">
        <text>S-ubiquitinyl-[E2 ubiquitin-conjugating enzyme]-L-cysteine + [acceptor protein]-L-lysine = [E2 ubiquitin-conjugating enzyme]-L-cysteine + N(6)-ubiquitinyl-[acceptor protein]-L-lysine.</text>
        <dbReference type="EC" id="2.3.2.27"/>
    </reaction>
</comment>
<evidence type="ECO:0000259" key="10">
    <source>
        <dbReference type="PROSITE" id="PS50195"/>
    </source>
</evidence>
<dbReference type="Proteomes" id="UP000332933">
    <property type="component" value="Unassembled WGS sequence"/>
</dbReference>
<feature type="domain" description="RING-type" evidence="9">
    <location>
        <begin position="212"/>
        <end position="257"/>
    </location>
</feature>
<evidence type="ECO:0000313" key="13">
    <source>
        <dbReference type="Proteomes" id="UP000332933"/>
    </source>
</evidence>
<dbReference type="InterPro" id="IPR045191">
    <property type="entry name" value="MBR1/2-like"/>
</dbReference>
<evidence type="ECO:0000259" key="9">
    <source>
        <dbReference type="PROSITE" id="PS50089"/>
    </source>
</evidence>
<gene>
    <name evidence="12" type="primary">Aste57867_11139</name>
    <name evidence="11" type="ORF">As57867_011097</name>
    <name evidence="12" type="ORF">ASTE57867_11139</name>
</gene>
<dbReference type="SUPFAM" id="SSF64268">
    <property type="entry name" value="PX domain"/>
    <property type="match status" value="1"/>
</dbReference>
<evidence type="ECO:0000256" key="5">
    <source>
        <dbReference type="ARBA" id="ARBA00022771"/>
    </source>
</evidence>
<reference evidence="12 13" key="1">
    <citation type="submission" date="2019-03" db="EMBL/GenBank/DDBJ databases">
        <authorList>
            <person name="Gaulin E."/>
            <person name="Dumas B."/>
        </authorList>
    </citation>
    <scope>NUCLEOTIDE SEQUENCE [LARGE SCALE GENOMIC DNA]</scope>
    <source>
        <strain evidence="12">CBS 568.67</strain>
    </source>
</reference>
<dbReference type="EMBL" id="VJMH01005255">
    <property type="protein sequence ID" value="KAF0698235.1"/>
    <property type="molecule type" value="Genomic_DNA"/>
</dbReference>
<evidence type="ECO:0000256" key="1">
    <source>
        <dbReference type="ARBA" id="ARBA00000900"/>
    </source>
</evidence>
<evidence type="ECO:0000313" key="12">
    <source>
        <dbReference type="EMBL" id="VFT88006.1"/>
    </source>
</evidence>
<dbReference type="GO" id="GO:0008270">
    <property type="term" value="F:zinc ion binding"/>
    <property type="evidence" value="ECO:0007669"/>
    <property type="project" value="UniProtKB-KW"/>
</dbReference>
<dbReference type="Pfam" id="PF00787">
    <property type="entry name" value="PX"/>
    <property type="match status" value="1"/>
</dbReference>
<evidence type="ECO:0000256" key="2">
    <source>
        <dbReference type="ARBA" id="ARBA00012483"/>
    </source>
</evidence>
<dbReference type="EMBL" id="CAADRA010005276">
    <property type="protein sequence ID" value="VFT88006.1"/>
    <property type="molecule type" value="Genomic_DNA"/>
</dbReference>
<evidence type="ECO:0000256" key="8">
    <source>
        <dbReference type="PROSITE-ProRule" id="PRU00175"/>
    </source>
</evidence>
<protein>
    <recommendedName>
        <fullName evidence="2">RING-type E3 ubiquitin transferase</fullName>
        <ecNumber evidence="2">2.3.2.27</ecNumber>
    </recommendedName>
</protein>
<dbReference type="InterPro" id="IPR013083">
    <property type="entry name" value="Znf_RING/FYVE/PHD"/>
</dbReference>
<keyword evidence="6" id="KW-0833">Ubl conjugation pathway</keyword>
<dbReference type="InterPro" id="IPR001841">
    <property type="entry name" value="Znf_RING"/>
</dbReference>
<dbReference type="EC" id="2.3.2.27" evidence="2"/>
<dbReference type="OrthoDB" id="62012at2759"/>
<keyword evidence="4" id="KW-0479">Metal-binding</keyword>
<dbReference type="Pfam" id="PF13639">
    <property type="entry name" value="zf-RING_2"/>
    <property type="match status" value="1"/>
</dbReference>
<accession>A0A485KS99</accession>
<dbReference type="Gene3D" id="3.30.1520.10">
    <property type="entry name" value="Phox-like domain"/>
    <property type="match status" value="1"/>
</dbReference>
<name>A0A485KS99_9STRA</name>
<organism evidence="12 13">
    <name type="scientific">Aphanomyces stellatus</name>
    <dbReference type="NCBI Taxonomy" id="120398"/>
    <lineage>
        <taxon>Eukaryota</taxon>
        <taxon>Sar</taxon>
        <taxon>Stramenopiles</taxon>
        <taxon>Oomycota</taxon>
        <taxon>Saprolegniomycetes</taxon>
        <taxon>Saprolegniales</taxon>
        <taxon>Verrucalvaceae</taxon>
        <taxon>Aphanomyces</taxon>
    </lineage>
</organism>
<dbReference type="AlphaFoldDB" id="A0A485KS99"/>
<keyword evidence="13" id="KW-1185">Reference proteome</keyword>
<dbReference type="CDD" id="cd06093">
    <property type="entry name" value="PX_domain"/>
    <property type="match status" value="1"/>
</dbReference>
<dbReference type="PANTHER" id="PTHR22937:SF65">
    <property type="entry name" value="E3 UBIQUITIN-PROTEIN LIGASE ARK2C"/>
    <property type="match status" value="1"/>
</dbReference>
<keyword evidence="7" id="KW-0862">Zinc</keyword>
<dbReference type="SUPFAM" id="SSF57850">
    <property type="entry name" value="RING/U-box"/>
    <property type="match status" value="1"/>
</dbReference>
<dbReference type="Gene3D" id="3.30.40.10">
    <property type="entry name" value="Zinc/RING finger domain, C3HC4 (zinc finger)"/>
    <property type="match status" value="1"/>
</dbReference>
<evidence type="ECO:0000313" key="11">
    <source>
        <dbReference type="EMBL" id="KAF0698235.1"/>
    </source>
</evidence>
<keyword evidence="5 8" id="KW-0863">Zinc-finger</keyword>
<evidence type="ECO:0000256" key="7">
    <source>
        <dbReference type="ARBA" id="ARBA00022833"/>
    </source>
</evidence>
<evidence type="ECO:0000256" key="4">
    <source>
        <dbReference type="ARBA" id="ARBA00022723"/>
    </source>
</evidence>
<dbReference type="PROSITE" id="PS50089">
    <property type="entry name" value="ZF_RING_2"/>
    <property type="match status" value="1"/>
</dbReference>
<reference evidence="11" key="2">
    <citation type="submission" date="2019-06" db="EMBL/GenBank/DDBJ databases">
        <title>Genomics analysis of Aphanomyces spp. identifies a new class of oomycete effector associated with host adaptation.</title>
        <authorList>
            <person name="Gaulin E."/>
        </authorList>
    </citation>
    <scope>NUCLEOTIDE SEQUENCE</scope>
    <source>
        <strain evidence="11">CBS 578.67</strain>
    </source>
</reference>
<dbReference type="SMART" id="SM00184">
    <property type="entry name" value="RING"/>
    <property type="match status" value="1"/>
</dbReference>
<sequence>MMSTMHMLPRNSSLLNVMRANALDALKQVKVHSSATRICCHERDPFTVYTLIVACDATKSWWIIKKRYSEFLGLRKHLQSLVQKAKAFSDLKPLCALLQPILAKTFPKKHLRLDTEAIVAERKTAFHAFVASLMAIRSECMFVAPDDAALSRHTAQLNALLDTFLEVPGRHKAEERMRTSSLGLFTPPVDDPRAFHDDSHFHHHDGDNVDDCPICLDALRGDDKDDESVLRLACGHSFHESCVVHWLEQKVACPLCRQAATGGSIG</sequence>
<evidence type="ECO:0000256" key="6">
    <source>
        <dbReference type="ARBA" id="ARBA00022786"/>
    </source>
</evidence>
<feature type="domain" description="PX" evidence="10">
    <location>
        <begin position="27"/>
        <end position="171"/>
    </location>
</feature>
<dbReference type="GO" id="GO:0035091">
    <property type="term" value="F:phosphatidylinositol binding"/>
    <property type="evidence" value="ECO:0007669"/>
    <property type="project" value="InterPro"/>
</dbReference>
<evidence type="ECO:0000256" key="3">
    <source>
        <dbReference type="ARBA" id="ARBA00022679"/>
    </source>
</evidence>
<dbReference type="PROSITE" id="PS50195">
    <property type="entry name" value="PX"/>
    <property type="match status" value="1"/>
</dbReference>